<evidence type="ECO:0000313" key="2">
    <source>
        <dbReference type="Proteomes" id="UP000018888"/>
    </source>
</evidence>
<dbReference type="EMBL" id="AUPC02000015">
    <property type="protein sequence ID" value="POG80744.1"/>
    <property type="molecule type" value="Genomic_DNA"/>
</dbReference>
<organism evidence="1 2">
    <name type="scientific">Rhizophagus irregularis (strain DAOM 181602 / DAOM 197198 / MUCL 43194)</name>
    <name type="common">Arbuscular mycorrhizal fungus</name>
    <name type="synonym">Glomus intraradices</name>
    <dbReference type="NCBI Taxonomy" id="747089"/>
    <lineage>
        <taxon>Eukaryota</taxon>
        <taxon>Fungi</taxon>
        <taxon>Fungi incertae sedis</taxon>
        <taxon>Mucoromycota</taxon>
        <taxon>Glomeromycotina</taxon>
        <taxon>Glomeromycetes</taxon>
        <taxon>Glomerales</taxon>
        <taxon>Glomeraceae</taxon>
        <taxon>Rhizophagus</taxon>
    </lineage>
</organism>
<dbReference type="VEuPathDB" id="FungiDB:RhiirFUN_011785"/>
<proteinExistence type="predicted"/>
<sequence length="194" mass="22201">MVFAFHHHVHLDGVQDLIRLHPIHKERENVQTNGRLISFVLDDGLKPNFGLCNRHKTIPLNILECVPAPLVQDETVDESILVSNPGFSDFGCVNFVLGVFGREKFDMIDLLDMMNHILSYNDNVRYLLEYGELEGRPKWRDTDLNWSPEVYNIGEVRVQKISHSFISYLVDLSVDLLGKSSYGVELPPKSILLQ</sequence>
<accession>A0A2P4QSW0</accession>
<dbReference type="Proteomes" id="UP000018888">
    <property type="component" value="Unassembled WGS sequence"/>
</dbReference>
<name>A0A2P4QSW0_RHIID</name>
<protein>
    <submittedName>
        <fullName evidence="1">Uncharacterized protein</fullName>
    </submittedName>
</protein>
<evidence type="ECO:0000313" key="1">
    <source>
        <dbReference type="EMBL" id="POG80744.1"/>
    </source>
</evidence>
<reference evidence="1 2" key="1">
    <citation type="journal article" date="2013" name="Proc. Natl. Acad. Sci. U.S.A.">
        <title>Genome of an arbuscular mycorrhizal fungus provides insight into the oldest plant symbiosis.</title>
        <authorList>
            <person name="Tisserant E."/>
            <person name="Malbreil M."/>
            <person name="Kuo A."/>
            <person name="Kohler A."/>
            <person name="Symeonidi A."/>
            <person name="Balestrini R."/>
            <person name="Charron P."/>
            <person name="Duensing N."/>
            <person name="Frei Dit Frey N."/>
            <person name="Gianinazzi-Pearson V."/>
            <person name="Gilbert L.B."/>
            <person name="Handa Y."/>
            <person name="Herr J.R."/>
            <person name="Hijri M."/>
            <person name="Koul R."/>
            <person name="Kawaguchi M."/>
            <person name="Krajinski F."/>
            <person name="Lammers P.J."/>
            <person name="Masclaux F.G."/>
            <person name="Murat C."/>
            <person name="Morin E."/>
            <person name="Ndikumana S."/>
            <person name="Pagni M."/>
            <person name="Petitpierre D."/>
            <person name="Requena N."/>
            <person name="Rosikiewicz P."/>
            <person name="Riley R."/>
            <person name="Saito K."/>
            <person name="San Clemente H."/>
            <person name="Shapiro H."/>
            <person name="van Tuinen D."/>
            <person name="Becard G."/>
            <person name="Bonfante P."/>
            <person name="Paszkowski U."/>
            <person name="Shachar-Hill Y.Y."/>
            <person name="Tuskan G.A."/>
            <person name="Young P.W."/>
            <person name="Sanders I.R."/>
            <person name="Henrissat B."/>
            <person name="Rensing S.A."/>
            <person name="Grigoriev I.V."/>
            <person name="Corradi N."/>
            <person name="Roux C."/>
            <person name="Martin F."/>
        </authorList>
    </citation>
    <scope>NUCLEOTIDE SEQUENCE [LARGE SCALE GENOMIC DNA]</scope>
    <source>
        <strain evidence="1 2">DAOM 197198</strain>
    </source>
</reference>
<dbReference type="VEuPathDB" id="FungiDB:RhiirFUN_011784"/>
<dbReference type="AlphaFoldDB" id="A0A2P4QSW0"/>
<reference evidence="1 2" key="2">
    <citation type="journal article" date="2018" name="New Phytol.">
        <title>High intraspecific genome diversity in the model arbuscular mycorrhizal symbiont Rhizophagus irregularis.</title>
        <authorList>
            <person name="Chen E.C.H."/>
            <person name="Morin E."/>
            <person name="Beaudet D."/>
            <person name="Noel J."/>
            <person name="Yildirir G."/>
            <person name="Ndikumana S."/>
            <person name="Charron P."/>
            <person name="St-Onge C."/>
            <person name="Giorgi J."/>
            <person name="Kruger M."/>
            <person name="Marton T."/>
            <person name="Ropars J."/>
            <person name="Grigoriev I.V."/>
            <person name="Hainaut M."/>
            <person name="Henrissat B."/>
            <person name="Roux C."/>
            <person name="Martin F."/>
            <person name="Corradi N."/>
        </authorList>
    </citation>
    <scope>NUCLEOTIDE SEQUENCE [LARGE SCALE GENOMIC DNA]</scope>
    <source>
        <strain evidence="1 2">DAOM 197198</strain>
    </source>
</reference>
<keyword evidence="2" id="KW-1185">Reference proteome</keyword>
<comment type="caution">
    <text evidence="1">The sequence shown here is derived from an EMBL/GenBank/DDBJ whole genome shotgun (WGS) entry which is preliminary data.</text>
</comment>
<gene>
    <name evidence="1" type="ORF">GLOIN_2v1868682</name>
</gene>